<dbReference type="Pfam" id="PF00271">
    <property type="entry name" value="Helicase_C"/>
    <property type="match status" value="1"/>
</dbReference>
<dbReference type="SUPFAM" id="SSF56024">
    <property type="entry name" value="Phospholipase D/nuclease"/>
    <property type="match status" value="1"/>
</dbReference>
<dbReference type="CDD" id="cd18799">
    <property type="entry name" value="SF2_C_EcoAI-like"/>
    <property type="match status" value="1"/>
</dbReference>
<dbReference type="Pfam" id="PF04851">
    <property type="entry name" value="ResIII"/>
    <property type="match status" value="1"/>
</dbReference>
<dbReference type="GO" id="GO:0003677">
    <property type="term" value="F:DNA binding"/>
    <property type="evidence" value="ECO:0007669"/>
    <property type="project" value="InterPro"/>
</dbReference>
<evidence type="ECO:0000256" key="1">
    <source>
        <dbReference type="SAM" id="Coils"/>
    </source>
</evidence>
<feature type="domain" description="Helicase ATP-binding" evidence="2">
    <location>
        <begin position="319"/>
        <end position="469"/>
    </location>
</feature>
<evidence type="ECO:0000259" key="3">
    <source>
        <dbReference type="PROSITE" id="PS51194"/>
    </source>
</evidence>
<organism evidence="4 5">
    <name type="scientific">Macrococcoides bohemicum</name>
    <dbReference type="NCBI Taxonomy" id="1903056"/>
    <lineage>
        <taxon>Bacteria</taxon>
        <taxon>Bacillati</taxon>
        <taxon>Bacillota</taxon>
        <taxon>Bacilli</taxon>
        <taxon>Bacillales</taxon>
        <taxon>Staphylococcaceae</taxon>
        <taxon>Macrococcoides</taxon>
    </lineage>
</organism>
<keyword evidence="1" id="KW-0175">Coiled coil</keyword>
<dbReference type="InterPro" id="IPR021835">
    <property type="entry name" value="DUF3427"/>
</dbReference>
<gene>
    <name evidence="4" type="ORF">BHX94_00540</name>
</gene>
<evidence type="ECO:0008006" key="6">
    <source>
        <dbReference type="Google" id="ProtNLM"/>
    </source>
</evidence>
<dbReference type="SMART" id="SM00490">
    <property type="entry name" value="HELICc"/>
    <property type="match status" value="1"/>
</dbReference>
<dbReference type="InterPro" id="IPR006935">
    <property type="entry name" value="Helicase/UvrB_N"/>
</dbReference>
<dbReference type="Pfam" id="PF11907">
    <property type="entry name" value="DUF3427"/>
    <property type="match status" value="1"/>
</dbReference>
<protein>
    <recommendedName>
        <fullName evidence="6">DUF3427 domain-containing protein</fullName>
    </recommendedName>
</protein>
<name>A0A328A830_9STAP</name>
<dbReference type="PANTHER" id="PTHR47396:SF1">
    <property type="entry name" value="ATP-DEPENDENT HELICASE IRC3-RELATED"/>
    <property type="match status" value="1"/>
</dbReference>
<dbReference type="InterPro" id="IPR025202">
    <property type="entry name" value="PLD-like_dom"/>
</dbReference>
<dbReference type="SMART" id="SM00487">
    <property type="entry name" value="DEXDc"/>
    <property type="match status" value="1"/>
</dbReference>
<dbReference type="InterPro" id="IPR027417">
    <property type="entry name" value="P-loop_NTPase"/>
</dbReference>
<dbReference type="PROSITE" id="PS51194">
    <property type="entry name" value="HELICASE_CTER"/>
    <property type="match status" value="1"/>
</dbReference>
<dbReference type="SUPFAM" id="SSF52540">
    <property type="entry name" value="P-loop containing nucleoside triphosphate hydrolases"/>
    <property type="match status" value="1"/>
</dbReference>
<dbReference type="EMBL" id="PZJG01000001">
    <property type="protein sequence ID" value="RAK49984.1"/>
    <property type="molecule type" value="Genomic_DNA"/>
</dbReference>
<dbReference type="GO" id="GO:0016787">
    <property type="term" value="F:hydrolase activity"/>
    <property type="evidence" value="ECO:0007669"/>
    <property type="project" value="InterPro"/>
</dbReference>
<dbReference type="Pfam" id="PF13091">
    <property type="entry name" value="PLDc_2"/>
    <property type="match status" value="1"/>
</dbReference>
<dbReference type="AlphaFoldDB" id="A0A328A830"/>
<dbReference type="Gene3D" id="3.30.870.10">
    <property type="entry name" value="Endonuclease Chain A"/>
    <property type="match status" value="1"/>
</dbReference>
<dbReference type="PROSITE" id="PS51192">
    <property type="entry name" value="HELICASE_ATP_BIND_1"/>
    <property type="match status" value="1"/>
</dbReference>
<dbReference type="InterPro" id="IPR001650">
    <property type="entry name" value="Helicase_C-like"/>
</dbReference>
<comment type="caution">
    <text evidence="4">The sequence shown here is derived from an EMBL/GenBank/DDBJ whole genome shotgun (WGS) entry which is preliminary data.</text>
</comment>
<feature type="coiled-coil region" evidence="1">
    <location>
        <begin position="41"/>
        <end position="71"/>
    </location>
</feature>
<evidence type="ECO:0000259" key="2">
    <source>
        <dbReference type="PROSITE" id="PS51192"/>
    </source>
</evidence>
<dbReference type="RefSeq" id="WP_111744565.1">
    <property type="nucleotide sequence ID" value="NZ_JBHSQY010000001.1"/>
</dbReference>
<dbReference type="PANTHER" id="PTHR47396">
    <property type="entry name" value="TYPE I RESTRICTION ENZYME ECOKI R PROTEIN"/>
    <property type="match status" value="1"/>
</dbReference>
<feature type="domain" description="Helicase C-terminal" evidence="3">
    <location>
        <begin position="524"/>
        <end position="675"/>
    </location>
</feature>
<evidence type="ECO:0000313" key="4">
    <source>
        <dbReference type="EMBL" id="RAK49984.1"/>
    </source>
</evidence>
<accession>A0A328A830</accession>
<dbReference type="OrthoDB" id="9802848at2"/>
<dbReference type="InterPro" id="IPR050742">
    <property type="entry name" value="Helicase_Restrict-Modif_Enz"/>
</dbReference>
<dbReference type="GO" id="GO:0005829">
    <property type="term" value="C:cytosol"/>
    <property type="evidence" value="ECO:0007669"/>
    <property type="project" value="TreeGrafter"/>
</dbReference>
<dbReference type="Proteomes" id="UP000249579">
    <property type="component" value="Unassembled WGS sequence"/>
</dbReference>
<dbReference type="Gene3D" id="3.40.50.300">
    <property type="entry name" value="P-loop containing nucleotide triphosphate hydrolases"/>
    <property type="match status" value="2"/>
</dbReference>
<dbReference type="GO" id="GO:0005524">
    <property type="term" value="F:ATP binding"/>
    <property type="evidence" value="ECO:0007669"/>
    <property type="project" value="InterPro"/>
</dbReference>
<sequence length="1048" mass="122618">MSYSNKNKNTYIYESLENYHVLSEEVLLHKNNLSKEDSIKYFLNKNELEMYEELNKELENEYGNISEYITNRSNSKYEKFPFQVSLIGNKRLEKYKYEIQKDFSLLETKLITNDHTTYNYMIDQLKNELLTCDSFDIIVSFIRGSGLNMLVNTLNILRDLGVKGRIITSTYMNVTQPEALRKLMEYENIDVKVYQSSKLDDSFHTKAYLFHRMNSMSSVIIGSSNITKAALKTGEEWNIRTYEKASDSVYVKTQARYDMLWGSEKVVELNESLISKYENFIEINKVLRPISQSFNINKTDDDVFKPNSMQKEAIKNLLLSIEKGHKRGIAIAATGTGKTFLSAMAAEKLDPSNVLFIAHRNELLESGIKTFKKIFNKEKESEFVKYKADQRVIKKFTFASIQTLVKDIELMQKDDFDIIIIDEFHHATATNYMKVINYFKPRFLLGLTATPERTDSGDVYELAEYNVISDVRLKHAIESELLVPFQYYGISDETVDLADRDGIDVDEITKRLSTNKRVKFIIKKINQYTLSGPMKAIGFCQNIKHAYYMNEEFKKRGYHSIVLTGSNSDEERQDAIEDLQDDDKDLEIIFTVDLFNEGVDIPQINLILFLRPTESSIIFTQQLGRGLRTHDDKEYLTVLDFVTNDRKNYLVPIALSGDQNFIGKEKLKSLVENNFNNLSDNVHIELDYKTKEEILKTIDHTSFYIAENIKKEAKLFLEQIRLINKDNERNLKIIDFHNYENAPDLFMMFGGTYKTLSALNRAIKCEDEIDKEINSNKQYSWIIKELTKLLPIRRIIDYIVIIETLKNKTINFDQIVNFIEDALQIKASNYLIEKVEYALIRTEELIFDKNKIFEYDQNAQIITTKISISDSFKEELNHYLTFGLLSFQKEFSNDILNQEISLELYKEYSRHEIAALIGYDKTISSWRDGVKQYKGNHYIFVNLKKDSEKVEEHLLYDDYFIDETHFHWQSQNKTSRKSKTGQQYINHVKDNKKIFLFVRRATNEEGIVLPFYYMGEMEFINAKGDNPISIEWKLKNTVPKKLLDELTY</sequence>
<evidence type="ECO:0000313" key="5">
    <source>
        <dbReference type="Proteomes" id="UP000249579"/>
    </source>
</evidence>
<reference evidence="4 5" key="1">
    <citation type="journal article" date="2018" name="Front. Microbiol.">
        <title>Description and Comparative Genomics of Macrococcus caseolyticus subsp. hominis subsp. nov., Macrococcus goetzii sp. nov., Macrococcus epidermidis sp. nov., and Macrococcus bohemicus sp. nov., Novel Macrococci From Human Clinical Material With Virulence Potential and Suspected Uptake of Foreign DNA by Natural Transformation.</title>
        <authorList>
            <person name="Maslanova I."/>
            <person name="Wertheimer Z."/>
            <person name="Sedlacek I."/>
            <person name="Svec P."/>
            <person name="Indrakova A."/>
            <person name="Kovarovic V."/>
            <person name="Schumann P."/>
            <person name="Sproer C."/>
            <person name="Kralova S."/>
            <person name="Sedo O."/>
            <person name="Kristofova L."/>
            <person name="Vrbovska V."/>
            <person name="Fuzik T."/>
            <person name="Petras P."/>
            <person name="Zdrahal Z."/>
            <person name="Ruzickova V."/>
            <person name="Doskar J."/>
            <person name="Pantucek R."/>
        </authorList>
    </citation>
    <scope>NUCLEOTIDE SEQUENCE [LARGE SCALE GENOMIC DNA]</scope>
    <source>
        <strain evidence="4 5">03/115</strain>
    </source>
</reference>
<proteinExistence type="predicted"/>
<dbReference type="InterPro" id="IPR014001">
    <property type="entry name" value="Helicase_ATP-bd"/>
</dbReference>